<comment type="caution">
    <text evidence="2">The sequence shown here is derived from an EMBL/GenBank/DDBJ whole genome shotgun (WGS) entry which is preliminary data.</text>
</comment>
<evidence type="ECO:0000313" key="3">
    <source>
        <dbReference type="Proteomes" id="UP000094056"/>
    </source>
</evidence>
<feature type="transmembrane region" description="Helical" evidence="1">
    <location>
        <begin position="49"/>
        <end position="73"/>
    </location>
</feature>
<accession>A0A1E3X9W6</accession>
<keyword evidence="1" id="KW-1133">Transmembrane helix</keyword>
<evidence type="ECO:0000256" key="1">
    <source>
        <dbReference type="SAM" id="Phobius"/>
    </source>
</evidence>
<reference evidence="2 3" key="1">
    <citation type="submission" date="2016-07" db="EMBL/GenBank/DDBJ databases">
        <title>Draft genome of Scalindua rubra, obtained from a brine-seawater interface in the Red Sea, sheds light on salt adaptation in anammox bacteria.</title>
        <authorList>
            <person name="Speth D.R."/>
            <person name="Lagkouvardos I."/>
            <person name="Wang Y."/>
            <person name="Qian P.-Y."/>
            <person name="Dutilh B.E."/>
            <person name="Jetten M.S."/>
        </authorList>
    </citation>
    <scope>NUCLEOTIDE SEQUENCE [LARGE SCALE GENOMIC DNA]</scope>
    <source>
        <strain evidence="2">BSI-1</strain>
    </source>
</reference>
<keyword evidence="1" id="KW-0472">Membrane</keyword>
<keyword evidence="1" id="KW-0812">Transmembrane</keyword>
<dbReference type="Gene3D" id="2.10.70.20">
    <property type="entry name" value="gspk-gspi-gspj complex like domains"/>
    <property type="match status" value="1"/>
</dbReference>
<dbReference type="SUPFAM" id="SSF54523">
    <property type="entry name" value="Pili subunits"/>
    <property type="match status" value="1"/>
</dbReference>
<name>A0A1E3X9W6_9BACT</name>
<dbReference type="InterPro" id="IPR045584">
    <property type="entry name" value="Pilin-like"/>
</dbReference>
<dbReference type="Proteomes" id="UP000094056">
    <property type="component" value="Unassembled WGS sequence"/>
</dbReference>
<dbReference type="PATRIC" id="fig|1872076.5.peg.2924"/>
<evidence type="ECO:0008006" key="4">
    <source>
        <dbReference type="Google" id="ProtNLM"/>
    </source>
</evidence>
<proteinExistence type="predicted"/>
<evidence type="ECO:0000313" key="2">
    <source>
        <dbReference type="EMBL" id="ODS32410.1"/>
    </source>
</evidence>
<dbReference type="AlphaFoldDB" id="A0A1E3X9W6"/>
<sequence length="252" mass="27995">MLLSGKETRRVKMEYPENIIFVKKMLQIKIINHKPQINNQQSSSYNLSAFTLVELIVALSLASMIILVTAIIFKQASTAFSESDARNEVYQNVRAAFDILKRDISGSVLNANHELFKAFNDVSASSYNNIGAKEGSDIITLLSSTPNLEDKPIALITYFLNTNNILSKAEITGTSTLNTSIASFDPDTATGYQLGFNVSTLQFRYQDTDGTWGDTWDSTTKRYLPDAVEVKMTISDMRNRYTGTSTSIISIP</sequence>
<organism evidence="2 3">
    <name type="scientific">Candidatus Scalindua rubra</name>
    <dbReference type="NCBI Taxonomy" id="1872076"/>
    <lineage>
        <taxon>Bacteria</taxon>
        <taxon>Pseudomonadati</taxon>
        <taxon>Planctomycetota</taxon>
        <taxon>Candidatus Brocadiia</taxon>
        <taxon>Candidatus Brocadiales</taxon>
        <taxon>Candidatus Scalinduaceae</taxon>
        <taxon>Candidatus Scalindua</taxon>
    </lineage>
</organism>
<dbReference type="EMBL" id="MAYW01000064">
    <property type="protein sequence ID" value="ODS32410.1"/>
    <property type="molecule type" value="Genomic_DNA"/>
</dbReference>
<protein>
    <recommendedName>
        <fullName evidence="4">Type II secretion system protein J</fullName>
    </recommendedName>
</protein>
<gene>
    <name evidence="2" type="ORF">SCARUB_02477</name>
</gene>